<dbReference type="InterPro" id="IPR036514">
    <property type="entry name" value="SGNH_hydro_sf"/>
</dbReference>
<evidence type="ECO:0000259" key="1">
    <source>
        <dbReference type="Pfam" id="PF13472"/>
    </source>
</evidence>
<protein>
    <submittedName>
        <fullName evidence="2">Lipase/Acylhydrolase</fullName>
    </submittedName>
</protein>
<dbReference type="PANTHER" id="PTHR30383:SF27">
    <property type="entry name" value="SPORE GERMINATION LIPASE LIPC"/>
    <property type="match status" value="1"/>
</dbReference>
<dbReference type="Gene3D" id="3.40.50.1110">
    <property type="entry name" value="SGNH hydrolase"/>
    <property type="match status" value="1"/>
</dbReference>
<dbReference type="SUPFAM" id="SSF52266">
    <property type="entry name" value="SGNH hydrolase"/>
    <property type="match status" value="1"/>
</dbReference>
<organism evidence="2 3">
    <name type="scientific">Bacillus badius</name>
    <dbReference type="NCBI Taxonomy" id="1455"/>
    <lineage>
        <taxon>Bacteria</taxon>
        <taxon>Bacillati</taxon>
        <taxon>Bacillota</taxon>
        <taxon>Bacilli</taxon>
        <taxon>Bacillales</taxon>
        <taxon>Bacillaceae</taxon>
        <taxon>Pseudobacillus</taxon>
    </lineage>
</organism>
<dbReference type="EMBL" id="JXLP01000002">
    <property type="protein sequence ID" value="KIL79972.1"/>
    <property type="molecule type" value="Genomic_DNA"/>
</dbReference>
<dbReference type="InterPro" id="IPR013830">
    <property type="entry name" value="SGNH_hydro"/>
</dbReference>
<feature type="domain" description="SGNH hydrolase-type esterase" evidence="1">
    <location>
        <begin position="61"/>
        <end position="252"/>
    </location>
</feature>
<sequence>MLKASSKKGICYNMNNSNGGVNNLRKMWIIFLAFVFSLTGCSTFPNETTEVVPKNLHVVSIGDSLTQGVGDSTESGGYIPYLQQRLEQLPEVKKANFVNYGVKGNRTDQLLERLNQQEVKKSLQKADLVIITIGGNDIMKVFKDNFTKLSVPAFDRQRSSYEKRLDEIIQTVRKENRDAGIVLMGLYNPFTKVLADVEEVKAIIHDWNEASKSIVEQYDQTCFVAVEDLFEDPKEELLYNDQFHPNDQGYERIADRIFETIKGKKLEELTNKKIIYANEERE</sequence>
<evidence type="ECO:0000313" key="3">
    <source>
        <dbReference type="Proteomes" id="UP000031982"/>
    </source>
</evidence>
<dbReference type="CDD" id="cd04506">
    <property type="entry name" value="SGNH_hydrolase_YpmR_like"/>
    <property type="match status" value="1"/>
</dbReference>
<gene>
    <name evidence="2" type="ORF">SD77_2426</name>
</gene>
<dbReference type="InterPro" id="IPR051532">
    <property type="entry name" value="Ester_Hydrolysis_Enzymes"/>
</dbReference>
<comment type="caution">
    <text evidence="2">The sequence shown here is derived from an EMBL/GenBank/DDBJ whole genome shotgun (WGS) entry which is preliminary data.</text>
</comment>
<dbReference type="Pfam" id="PF13472">
    <property type="entry name" value="Lipase_GDSL_2"/>
    <property type="match status" value="1"/>
</dbReference>
<reference evidence="2 3" key="1">
    <citation type="submission" date="2015-01" db="EMBL/GenBank/DDBJ databases">
        <title>Genome Assembly of Bacillus badius MTCC 1458.</title>
        <authorList>
            <person name="Verma A."/>
            <person name="Khatri I."/>
            <person name="Mual P."/>
            <person name="Subramanian S."/>
            <person name="Krishnamurthi S."/>
        </authorList>
    </citation>
    <scope>NUCLEOTIDE SEQUENCE [LARGE SCALE GENOMIC DNA]</scope>
    <source>
        <strain evidence="2 3">MTCC 1458</strain>
    </source>
</reference>
<dbReference type="PANTHER" id="PTHR30383">
    <property type="entry name" value="THIOESTERASE 1/PROTEASE 1/LYSOPHOSPHOLIPASE L1"/>
    <property type="match status" value="1"/>
</dbReference>
<evidence type="ECO:0000313" key="2">
    <source>
        <dbReference type="EMBL" id="KIL79972.1"/>
    </source>
</evidence>
<proteinExistence type="predicted"/>
<accession>A0ABR5AZ01</accession>
<keyword evidence="3" id="KW-1185">Reference proteome</keyword>
<dbReference type="Proteomes" id="UP000031982">
    <property type="component" value="Unassembled WGS sequence"/>
</dbReference>
<name>A0ABR5AZ01_BACBA</name>